<dbReference type="Proteomes" id="UP000266188">
    <property type="component" value="Unassembled WGS sequence"/>
</dbReference>
<evidence type="ECO:0000313" key="2">
    <source>
        <dbReference type="EMBL" id="RJE24206.1"/>
    </source>
</evidence>
<reference evidence="3" key="1">
    <citation type="submission" date="2017-02" db="EMBL/GenBank/DDBJ databases">
        <authorList>
            <person name="Tafer H."/>
            <person name="Lopandic K."/>
        </authorList>
    </citation>
    <scope>NUCLEOTIDE SEQUENCE [LARGE SCALE GENOMIC DNA]</scope>
    <source>
        <strain evidence="3">CBS 366.77</strain>
    </source>
</reference>
<gene>
    <name evidence="2" type="ORF">PHISCL_03473</name>
</gene>
<feature type="compositionally biased region" description="Basic and acidic residues" evidence="1">
    <location>
        <begin position="8"/>
        <end position="27"/>
    </location>
</feature>
<sequence length="86" mass="9584">MADNEPIDVVHSREHHDSTQCKREQHQDAQKCDDMEAKYKEGVIPEGGYGWVCVASVFWLNAHTWGINSVSLLFAAVIVKGNAINS</sequence>
<evidence type="ECO:0000256" key="1">
    <source>
        <dbReference type="SAM" id="MobiDB-lite"/>
    </source>
</evidence>
<proteinExistence type="predicted"/>
<name>A0A3A2ZMG2_9EURO</name>
<dbReference type="OrthoDB" id="6499973at2759"/>
<feature type="region of interest" description="Disordered" evidence="1">
    <location>
        <begin position="1"/>
        <end position="27"/>
    </location>
</feature>
<protein>
    <submittedName>
        <fullName evidence="2">Transporter</fullName>
    </submittedName>
</protein>
<accession>A0A3A2ZMG2</accession>
<organism evidence="2 3">
    <name type="scientific">Aspergillus sclerotialis</name>
    <dbReference type="NCBI Taxonomy" id="2070753"/>
    <lineage>
        <taxon>Eukaryota</taxon>
        <taxon>Fungi</taxon>
        <taxon>Dikarya</taxon>
        <taxon>Ascomycota</taxon>
        <taxon>Pezizomycotina</taxon>
        <taxon>Eurotiomycetes</taxon>
        <taxon>Eurotiomycetidae</taxon>
        <taxon>Eurotiales</taxon>
        <taxon>Aspergillaceae</taxon>
        <taxon>Aspergillus</taxon>
        <taxon>Aspergillus subgen. Polypaecilum</taxon>
    </lineage>
</organism>
<dbReference type="AlphaFoldDB" id="A0A3A2ZMG2"/>
<keyword evidence="3" id="KW-1185">Reference proteome</keyword>
<dbReference type="EMBL" id="MVGC01000090">
    <property type="protein sequence ID" value="RJE24206.1"/>
    <property type="molecule type" value="Genomic_DNA"/>
</dbReference>
<evidence type="ECO:0000313" key="3">
    <source>
        <dbReference type="Proteomes" id="UP000266188"/>
    </source>
</evidence>
<comment type="caution">
    <text evidence="2">The sequence shown here is derived from an EMBL/GenBank/DDBJ whole genome shotgun (WGS) entry which is preliminary data.</text>
</comment>